<comment type="caution">
    <text evidence="2">The sequence shown here is derived from an EMBL/GenBank/DDBJ whole genome shotgun (WGS) entry which is preliminary data.</text>
</comment>
<feature type="region of interest" description="Disordered" evidence="1">
    <location>
        <begin position="135"/>
        <end position="358"/>
    </location>
</feature>
<dbReference type="AlphaFoldDB" id="A0AAE0IED7"/>
<feature type="compositionally biased region" description="Basic and acidic residues" evidence="1">
    <location>
        <begin position="314"/>
        <end position="323"/>
    </location>
</feature>
<feature type="compositionally biased region" description="Low complexity" evidence="1">
    <location>
        <begin position="200"/>
        <end position="239"/>
    </location>
</feature>
<evidence type="ECO:0000313" key="2">
    <source>
        <dbReference type="EMBL" id="KAK3323247.1"/>
    </source>
</evidence>
<accession>A0AAE0IED7</accession>
<evidence type="ECO:0000313" key="3">
    <source>
        <dbReference type="Proteomes" id="UP001286456"/>
    </source>
</evidence>
<feature type="compositionally biased region" description="Polar residues" evidence="1">
    <location>
        <begin position="165"/>
        <end position="176"/>
    </location>
</feature>
<feature type="compositionally biased region" description="Pro residues" evidence="1">
    <location>
        <begin position="187"/>
        <end position="199"/>
    </location>
</feature>
<reference evidence="2" key="1">
    <citation type="journal article" date="2023" name="Mol. Phylogenet. Evol.">
        <title>Genome-scale phylogeny and comparative genomics of the fungal order Sordariales.</title>
        <authorList>
            <person name="Hensen N."/>
            <person name="Bonometti L."/>
            <person name="Westerberg I."/>
            <person name="Brannstrom I.O."/>
            <person name="Guillou S."/>
            <person name="Cros-Aarteil S."/>
            <person name="Calhoun S."/>
            <person name="Haridas S."/>
            <person name="Kuo A."/>
            <person name="Mondo S."/>
            <person name="Pangilinan J."/>
            <person name="Riley R."/>
            <person name="LaButti K."/>
            <person name="Andreopoulos B."/>
            <person name="Lipzen A."/>
            <person name="Chen C."/>
            <person name="Yan M."/>
            <person name="Daum C."/>
            <person name="Ng V."/>
            <person name="Clum A."/>
            <person name="Steindorff A."/>
            <person name="Ohm R.A."/>
            <person name="Martin F."/>
            <person name="Silar P."/>
            <person name="Natvig D.O."/>
            <person name="Lalanne C."/>
            <person name="Gautier V."/>
            <person name="Ament-Velasquez S.L."/>
            <person name="Kruys A."/>
            <person name="Hutchinson M.I."/>
            <person name="Powell A.J."/>
            <person name="Barry K."/>
            <person name="Miller A.N."/>
            <person name="Grigoriev I.V."/>
            <person name="Debuchy R."/>
            <person name="Gladieux P."/>
            <person name="Hiltunen Thoren M."/>
            <person name="Johannesson H."/>
        </authorList>
    </citation>
    <scope>NUCLEOTIDE SEQUENCE</scope>
    <source>
        <strain evidence="2">SMH4131-1</strain>
    </source>
</reference>
<feature type="compositionally biased region" description="Low complexity" evidence="1">
    <location>
        <begin position="148"/>
        <end position="160"/>
    </location>
</feature>
<keyword evidence="3" id="KW-1185">Reference proteome</keyword>
<name>A0AAE0IED7_9PEZI</name>
<gene>
    <name evidence="2" type="ORF">B0T19DRAFT_462710</name>
</gene>
<dbReference type="Proteomes" id="UP001286456">
    <property type="component" value="Unassembled WGS sequence"/>
</dbReference>
<dbReference type="EMBL" id="JAUEPO010000004">
    <property type="protein sequence ID" value="KAK3323247.1"/>
    <property type="molecule type" value="Genomic_DNA"/>
</dbReference>
<protein>
    <submittedName>
        <fullName evidence="2">Uncharacterized protein</fullName>
    </submittedName>
</protein>
<reference evidence="2" key="2">
    <citation type="submission" date="2023-06" db="EMBL/GenBank/DDBJ databases">
        <authorList>
            <consortium name="Lawrence Berkeley National Laboratory"/>
            <person name="Haridas S."/>
            <person name="Hensen N."/>
            <person name="Bonometti L."/>
            <person name="Westerberg I."/>
            <person name="Brannstrom I.O."/>
            <person name="Guillou S."/>
            <person name="Cros-Aarteil S."/>
            <person name="Calhoun S."/>
            <person name="Kuo A."/>
            <person name="Mondo S."/>
            <person name="Pangilinan J."/>
            <person name="Riley R."/>
            <person name="Labutti K."/>
            <person name="Andreopoulos B."/>
            <person name="Lipzen A."/>
            <person name="Chen C."/>
            <person name="Yanf M."/>
            <person name="Daum C."/>
            <person name="Ng V."/>
            <person name="Clum A."/>
            <person name="Steindorff A."/>
            <person name="Ohm R."/>
            <person name="Martin F."/>
            <person name="Silar P."/>
            <person name="Natvig D."/>
            <person name="Lalanne C."/>
            <person name="Gautier V."/>
            <person name="Ament-Velasquez S.L."/>
            <person name="Kruys A."/>
            <person name="Hutchinson M.I."/>
            <person name="Powell A.J."/>
            <person name="Barry K."/>
            <person name="Miller A.N."/>
            <person name="Grigoriev I.V."/>
            <person name="Debuchy R."/>
            <person name="Gladieux P."/>
            <person name="Thoren M.H."/>
            <person name="Johannesson H."/>
        </authorList>
    </citation>
    <scope>NUCLEOTIDE SEQUENCE</scope>
    <source>
        <strain evidence="2">SMH4131-1</strain>
    </source>
</reference>
<proteinExistence type="predicted"/>
<evidence type="ECO:0000256" key="1">
    <source>
        <dbReference type="SAM" id="MobiDB-lite"/>
    </source>
</evidence>
<sequence length="403" mass="43044">MSNRTYKSRSSWTGGRLNAGDPGCRKCGDHSHTAAYCTAVYCTICKVKHHMTVHCPFNRDPAVLVERLSKDALLEIVRKGLTAQSQDPPMRFDIRREILARSNLGADKKNDLSSSDSVRYPSLAAVKAELEEKGKGVGAPAYGPPATPTKAQPAKTQPAAVGAATRSTRNTKTQTAPKRPAALPQPAGLPPKPLVPFPPTLSSTPSSAGPSAAAANPPAAGLPTTPSTPANPNARPTATGKKGRAKNRKTGGPPPVKQENLEPAETKAAGPATAGVKRKHEEVQEDDDVVFVGAHKKENKPAQRQPEYNIADLDPFHDSDRRYSKLQIDDEDEEPGDYLPVPTAPAPAPLASDDGHKGHQIRTERTIYNSPHGDPTPNVETSWEWSCCGADVNSNSNICRANR</sequence>
<organism evidence="2 3">
    <name type="scientific">Cercophora scortea</name>
    <dbReference type="NCBI Taxonomy" id="314031"/>
    <lineage>
        <taxon>Eukaryota</taxon>
        <taxon>Fungi</taxon>
        <taxon>Dikarya</taxon>
        <taxon>Ascomycota</taxon>
        <taxon>Pezizomycotina</taxon>
        <taxon>Sordariomycetes</taxon>
        <taxon>Sordariomycetidae</taxon>
        <taxon>Sordariales</taxon>
        <taxon>Lasiosphaeriaceae</taxon>
        <taxon>Cercophora</taxon>
    </lineage>
</organism>